<dbReference type="GO" id="GO:0016747">
    <property type="term" value="F:acyltransferase activity, transferring groups other than amino-acyl groups"/>
    <property type="evidence" value="ECO:0007669"/>
    <property type="project" value="InterPro"/>
</dbReference>
<keyword evidence="2" id="KW-0012">Acyltransferase</keyword>
<sequence length="143" mass="16541">MIQIRQALQSEIDWVNACYEEVDFRPSSFDKEIIAIAEYKGQKAGLGRLVSVDSKTLELGGMYVFEAFRKKGIAGKIVEFLMKLSSKQNIYCIPFEPLIPFYSKFGFIKGFNHEEVPYSILQKYLWCKEKYPTEVSLLFKKAT</sequence>
<keyword evidence="3" id="KW-1185">Reference proteome</keyword>
<dbReference type="EMBL" id="CCEJ010000010">
    <property type="protein sequence ID" value="CDR34850.1"/>
    <property type="molecule type" value="Genomic_DNA"/>
</dbReference>
<dbReference type="InterPro" id="IPR016181">
    <property type="entry name" value="Acyl_CoA_acyltransferase"/>
</dbReference>
<dbReference type="Gene3D" id="3.40.630.30">
    <property type="match status" value="1"/>
</dbReference>
<dbReference type="OrthoDB" id="512166at2"/>
<evidence type="ECO:0000259" key="1">
    <source>
        <dbReference type="PROSITE" id="PS51186"/>
    </source>
</evidence>
<comment type="caution">
    <text evidence="2">The sequence shown here is derived from an EMBL/GenBank/DDBJ whole genome shotgun (WGS) entry which is preliminary data.</text>
</comment>
<protein>
    <submittedName>
        <fullName evidence="2">Acetyltransferase, GNAT family</fullName>
        <ecNumber evidence="2">2.3.1.-</ecNumber>
    </submittedName>
</protein>
<dbReference type="Pfam" id="PF13508">
    <property type="entry name" value="Acetyltransf_7"/>
    <property type="match status" value="1"/>
</dbReference>
<dbReference type="CDD" id="cd04301">
    <property type="entry name" value="NAT_SF"/>
    <property type="match status" value="1"/>
</dbReference>
<dbReference type="Proteomes" id="UP000031552">
    <property type="component" value="Unassembled WGS sequence"/>
</dbReference>
<accession>A0A090D2R1</accession>
<name>A0A090D2R1_9BACT</name>
<keyword evidence="2" id="KW-0808">Transferase</keyword>
<dbReference type="InterPro" id="IPR000182">
    <property type="entry name" value="GNAT_dom"/>
</dbReference>
<organism evidence="2 3">
    <name type="scientific">Candidatus Criblamydia sequanensis CRIB-18</name>
    <dbReference type="NCBI Taxonomy" id="1437425"/>
    <lineage>
        <taxon>Bacteria</taxon>
        <taxon>Pseudomonadati</taxon>
        <taxon>Chlamydiota</taxon>
        <taxon>Chlamydiia</taxon>
        <taxon>Parachlamydiales</taxon>
        <taxon>Candidatus Criblamydiaceae</taxon>
        <taxon>Candidatus Criblamydia</taxon>
    </lineage>
</organism>
<dbReference type="AlphaFoldDB" id="A0A090D2R1"/>
<reference evidence="2" key="1">
    <citation type="submission" date="2013-12" db="EMBL/GenBank/DDBJ databases">
        <authorList>
            <person name="Linke B."/>
        </authorList>
    </citation>
    <scope>NUCLEOTIDE SEQUENCE [LARGE SCALE GENOMIC DNA]</scope>
    <source>
        <strain evidence="2">CRIB-18</strain>
    </source>
</reference>
<feature type="domain" description="N-acetyltransferase" evidence="1">
    <location>
        <begin position="1"/>
        <end position="126"/>
    </location>
</feature>
<dbReference type="STRING" id="1437425.CSEC_2044"/>
<evidence type="ECO:0000313" key="3">
    <source>
        <dbReference type="Proteomes" id="UP000031552"/>
    </source>
</evidence>
<dbReference type="EC" id="2.3.1.-" evidence="2"/>
<dbReference type="PROSITE" id="PS51186">
    <property type="entry name" value="GNAT"/>
    <property type="match status" value="1"/>
</dbReference>
<evidence type="ECO:0000313" key="2">
    <source>
        <dbReference type="EMBL" id="CDR34850.1"/>
    </source>
</evidence>
<dbReference type="eggNOG" id="COG0456">
    <property type="taxonomic scope" value="Bacteria"/>
</dbReference>
<gene>
    <name evidence="2" type="ORF">CSEC_2044</name>
</gene>
<dbReference type="RefSeq" id="WP_053332003.1">
    <property type="nucleotide sequence ID" value="NZ_CCEJ010000010.1"/>
</dbReference>
<reference evidence="2" key="2">
    <citation type="submission" date="2014-09" db="EMBL/GenBank/DDBJ databases">
        <title>Criblamydia sequanensis harbors a mega-plasmid encoding arsenite resistance.</title>
        <authorList>
            <person name="Bertelli C."/>
            <person name="Goesmann A."/>
            <person name="Greub G."/>
        </authorList>
    </citation>
    <scope>NUCLEOTIDE SEQUENCE [LARGE SCALE GENOMIC DNA]</scope>
    <source>
        <strain evidence="2">CRIB-18</strain>
    </source>
</reference>
<dbReference type="SUPFAM" id="SSF55729">
    <property type="entry name" value="Acyl-CoA N-acyltransferases (Nat)"/>
    <property type="match status" value="1"/>
</dbReference>
<proteinExistence type="predicted"/>